<comment type="similarity">
    <text evidence="1">Belongs to the carbohydrate kinase PfkB family.</text>
</comment>
<dbReference type="Gene3D" id="3.40.1190.20">
    <property type="match status" value="1"/>
</dbReference>
<proteinExistence type="inferred from homology"/>
<evidence type="ECO:0000256" key="3">
    <source>
        <dbReference type="ARBA" id="ARBA00022777"/>
    </source>
</evidence>
<evidence type="ECO:0000259" key="4">
    <source>
        <dbReference type="Pfam" id="PF00294"/>
    </source>
</evidence>
<keyword evidence="3" id="KW-0418">Kinase</keyword>
<dbReference type="InterPro" id="IPR002173">
    <property type="entry name" value="Carboh/pur_kinase_PfkB_CS"/>
</dbReference>
<protein>
    <recommendedName>
        <fullName evidence="4">Carbohydrate kinase PfkB domain-containing protein</fullName>
    </recommendedName>
</protein>
<dbReference type="Pfam" id="PF00294">
    <property type="entry name" value="PfkB"/>
    <property type="match status" value="1"/>
</dbReference>
<evidence type="ECO:0000313" key="5">
    <source>
        <dbReference type="EMBL" id="GAG28799.1"/>
    </source>
</evidence>
<name>X0WCU7_9ZZZZ</name>
<dbReference type="InterPro" id="IPR011611">
    <property type="entry name" value="PfkB_dom"/>
</dbReference>
<gene>
    <name evidence="5" type="ORF">S01H1_73298</name>
</gene>
<feature type="non-terminal residue" evidence="5">
    <location>
        <position position="242"/>
    </location>
</feature>
<accession>X0WCU7</accession>
<keyword evidence="2" id="KW-0808">Transferase</keyword>
<dbReference type="PROSITE" id="PS00584">
    <property type="entry name" value="PFKB_KINASES_2"/>
    <property type="match status" value="1"/>
</dbReference>
<dbReference type="GO" id="GO:0016301">
    <property type="term" value="F:kinase activity"/>
    <property type="evidence" value="ECO:0007669"/>
    <property type="project" value="UniProtKB-KW"/>
</dbReference>
<dbReference type="InterPro" id="IPR029056">
    <property type="entry name" value="Ribokinase-like"/>
</dbReference>
<feature type="non-terminal residue" evidence="5">
    <location>
        <position position="1"/>
    </location>
</feature>
<dbReference type="InterPro" id="IPR052700">
    <property type="entry name" value="Carb_kinase_PfkB-like"/>
</dbReference>
<evidence type="ECO:0000256" key="1">
    <source>
        <dbReference type="ARBA" id="ARBA00010688"/>
    </source>
</evidence>
<dbReference type="SUPFAM" id="SSF53613">
    <property type="entry name" value="Ribokinase-like"/>
    <property type="match status" value="1"/>
</dbReference>
<comment type="caution">
    <text evidence="5">The sequence shown here is derived from an EMBL/GenBank/DDBJ whole genome shotgun (WGS) entry which is preliminary data.</text>
</comment>
<sequence>NTIYGLGKLGIGAGFSGTVGDDTEGRTLLKDFKAVRVDTSRIKVKPKARTGSVICLSDGRDKRSLYVLPGANNLLTINDLDLNYINGAEMLHLSSFADDRQFKLSLELIDKLDSSVRLSFTPGALYAIKGLQALAPILRRAYFLFINQDEIRQLTGEDVIKGAAKCLQAGCQRVVVTLGKGGKLKNTTASGYIRDTKNEYIIKPQDTGARMDTTGAGDAFAAGFLYGVVNNKDLKECGRLGD</sequence>
<organism evidence="5">
    <name type="scientific">marine sediment metagenome</name>
    <dbReference type="NCBI Taxonomy" id="412755"/>
    <lineage>
        <taxon>unclassified sequences</taxon>
        <taxon>metagenomes</taxon>
        <taxon>ecological metagenomes</taxon>
    </lineage>
</organism>
<evidence type="ECO:0000256" key="2">
    <source>
        <dbReference type="ARBA" id="ARBA00022679"/>
    </source>
</evidence>
<dbReference type="PANTHER" id="PTHR43320">
    <property type="entry name" value="SUGAR KINASE"/>
    <property type="match status" value="1"/>
</dbReference>
<feature type="domain" description="Carbohydrate kinase PfkB" evidence="4">
    <location>
        <begin position="1"/>
        <end position="241"/>
    </location>
</feature>
<dbReference type="PANTHER" id="PTHR43320:SF3">
    <property type="entry name" value="CARBOHYDRATE KINASE PFKB DOMAIN-CONTAINING PROTEIN"/>
    <property type="match status" value="1"/>
</dbReference>
<dbReference type="EMBL" id="BARS01048968">
    <property type="protein sequence ID" value="GAG28799.1"/>
    <property type="molecule type" value="Genomic_DNA"/>
</dbReference>
<dbReference type="AlphaFoldDB" id="X0WCU7"/>
<reference evidence="5" key="1">
    <citation type="journal article" date="2014" name="Front. Microbiol.">
        <title>High frequency of phylogenetically diverse reductive dehalogenase-homologous genes in deep subseafloor sedimentary metagenomes.</title>
        <authorList>
            <person name="Kawai M."/>
            <person name="Futagami T."/>
            <person name="Toyoda A."/>
            <person name="Takaki Y."/>
            <person name="Nishi S."/>
            <person name="Hori S."/>
            <person name="Arai W."/>
            <person name="Tsubouchi T."/>
            <person name="Morono Y."/>
            <person name="Uchiyama I."/>
            <person name="Ito T."/>
            <person name="Fujiyama A."/>
            <person name="Inagaki F."/>
            <person name="Takami H."/>
        </authorList>
    </citation>
    <scope>NUCLEOTIDE SEQUENCE</scope>
    <source>
        <strain evidence="5">Expedition CK06-06</strain>
    </source>
</reference>